<dbReference type="EMBL" id="CACRXK020003471">
    <property type="protein sequence ID" value="CAB3998932.1"/>
    <property type="molecule type" value="Genomic_DNA"/>
</dbReference>
<sequence length="157" mass="18041">DQKLSEKPRRGLIVNSFQKLVSKDIADHVSEARREGDRDPTTKIIAETMKRAIAKNGNSGNGHSLTNKEKHLNVNYYDENNVLLRFHGQIYCPDFEYCEMDTDSAYLALAGESVDHLTKPELRAEYEREKHDWFPRNYGSSTSAHQVYLKPSLKGRK</sequence>
<name>A0A6S7HX19_PARCT</name>
<dbReference type="Proteomes" id="UP001152795">
    <property type="component" value="Unassembled WGS sequence"/>
</dbReference>
<keyword evidence="2" id="KW-1185">Reference proteome</keyword>
<dbReference type="AlphaFoldDB" id="A0A6S7HX19"/>
<evidence type="ECO:0000313" key="2">
    <source>
        <dbReference type="Proteomes" id="UP001152795"/>
    </source>
</evidence>
<dbReference type="PANTHER" id="PTHR33206">
    <property type="entry name" value="PROTEIN CBG10425"/>
    <property type="match status" value="1"/>
</dbReference>
<dbReference type="PANTHER" id="PTHR33206:SF1">
    <property type="entry name" value="DNA-DIRECTED DNA POLYMERASE"/>
    <property type="match status" value="1"/>
</dbReference>
<feature type="non-terminal residue" evidence="1">
    <location>
        <position position="157"/>
    </location>
</feature>
<accession>A0A6S7HX19</accession>
<organism evidence="1 2">
    <name type="scientific">Paramuricea clavata</name>
    <name type="common">Red gorgonian</name>
    <name type="synonym">Violescent sea-whip</name>
    <dbReference type="NCBI Taxonomy" id="317549"/>
    <lineage>
        <taxon>Eukaryota</taxon>
        <taxon>Metazoa</taxon>
        <taxon>Cnidaria</taxon>
        <taxon>Anthozoa</taxon>
        <taxon>Octocorallia</taxon>
        <taxon>Malacalcyonacea</taxon>
        <taxon>Plexauridae</taxon>
        <taxon>Paramuricea</taxon>
    </lineage>
</organism>
<proteinExistence type="predicted"/>
<dbReference type="OrthoDB" id="6153129at2759"/>
<evidence type="ECO:0000313" key="1">
    <source>
        <dbReference type="EMBL" id="CAB3998932.1"/>
    </source>
</evidence>
<comment type="caution">
    <text evidence="1">The sequence shown here is derived from an EMBL/GenBank/DDBJ whole genome shotgun (WGS) entry which is preliminary data.</text>
</comment>
<reference evidence="1" key="1">
    <citation type="submission" date="2020-04" db="EMBL/GenBank/DDBJ databases">
        <authorList>
            <person name="Alioto T."/>
            <person name="Alioto T."/>
            <person name="Gomez Garrido J."/>
        </authorList>
    </citation>
    <scope>NUCLEOTIDE SEQUENCE</scope>
    <source>
        <strain evidence="1">A484AB</strain>
    </source>
</reference>
<gene>
    <name evidence="1" type="ORF">PACLA_8A024942</name>
</gene>
<protein>
    <submittedName>
        <fullName evidence="1">Uncharacterized protein</fullName>
    </submittedName>
</protein>